<evidence type="ECO:0000313" key="1">
    <source>
        <dbReference type="EMBL" id="GAH57583.1"/>
    </source>
</evidence>
<accession>X1IJ56</accession>
<organism evidence="1">
    <name type="scientific">marine sediment metagenome</name>
    <dbReference type="NCBI Taxonomy" id="412755"/>
    <lineage>
        <taxon>unclassified sequences</taxon>
        <taxon>metagenomes</taxon>
        <taxon>ecological metagenomes</taxon>
    </lineage>
</organism>
<protein>
    <recommendedName>
        <fullName evidence="2">Type II toxin-antitoxin system PemK/MazF family toxin</fullName>
    </recommendedName>
</protein>
<dbReference type="GO" id="GO:0016075">
    <property type="term" value="P:rRNA catabolic process"/>
    <property type="evidence" value="ECO:0007669"/>
    <property type="project" value="TreeGrafter"/>
</dbReference>
<proteinExistence type="predicted"/>
<dbReference type="EMBL" id="BARU01017204">
    <property type="protein sequence ID" value="GAH57583.1"/>
    <property type="molecule type" value="Genomic_DNA"/>
</dbReference>
<dbReference type="InterPro" id="IPR003477">
    <property type="entry name" value="PemK-like"/>
</dbReference>
<evidence type="ECO:0008006" key="2">
    <source>
        <dbReference type="Google" id="ProtNLM"/>
    </source>
</evidence>
<dbReference type="Gene3D" id="2.30.30.110">
    <property type="match status" value="1"/>
</dbReference>
<dbReference type="InterPro" id="IPR011067">
    <property type="entry name" value="Plasmid_toxin/cell-grow_inhib"/>
</dbReference>
<dbReference type="GO" id="GO:0003677">
    <property type="term" value="F:DNA binding"/>
    <property type="evidence" value="ECO:0007669"/>
    <property type="project" value="InterPro"/>
</dbReference>
<gene>
    <name evidence="1" type="ORF">S03H2_28555</name>
</gene>
<dbReference type="Pfam" id="PF02452">
    <property type="entry name" value="PemK_toxin"/>
    <property type="match status" value="1"/>
</dbReference>
<reference evidence="1" key="1">
    <citation type="journal article" date="2014" name="Front. Microbiol.">
        <title>High frequency of phylogenetically diverse reductive dehalogenase-homologous genes in deep subseafloor sedimentary metagenomes.</title>
        <authorList>
            <person name="Kawai M."/>
            <person name="Futagami T."/>
            <person name="Toyoda A."/>
            <person name="Takaki Y."/>
            <person name="Nishi S."/>
            <person name="Hori S."/>
            <person name="Arai W."/>
            <person name="Tsubouchi T."/>
            <person name="Morono Y."/>
            <person name="Uchiyama I."/>
            <person name="Ito T."/>
            <person name="Fujiyama A."/>
            <person name="Inagaki F."/>
            <person name="Takami H."/>
        </authorList>
    </citation>
    <scope>NUCLEOTIDE SEQUENCE</scope>
    <source>
        <strain evidence="1">Expedition CK06-06</strain>
    </source>
</reference>
<sequence>MTICERGEVVLVKFVFSEGKRTKLRPALVLSTQDYHNHRQEIIMAAITSNVDRQLFGDTKLGDWKKAGLLYPSLAMAIIRTIKREMVERKLGRLSNKDFQSVKKNLKKVLGLNS</sequence>
<dbReference type="GO" id="GO:0004521">
    <property type="term" value="F:RNA endonuclease activity"/>
    <property type="evidence" value="ECO:0007669"/>
    <property type="project" value="TreeGrafter"/>
</dbReference>
<dbReference type="GO" id="GO:0006402">
    <property type="term" value="P:mRNA catabolic process"/>
    <property type="evidence" value="ECO:0007669"/>
    <property type="project" value="TreeGrafter"/>
</dbReference>
<dbReference type="PANTHER" id="PTHR33988:SF2">
    <property type="entry name" value="ENDORIBONUCLEASE MAZF"/>
    <property type="match status" value="1"/>
</dbReference>
<name>X1IJ56_9ZZZZ</name>
<dbReference type="PANTHER" id="PTHR33988">
    <property type="entry name" value="ENDORIBONUCLEASE MAZF-RELATED"/>
    <property type="match status" value="1"/>
</dbReference>
<comment type="caution">
    <text evidence="1">The sequence shown here is derived from an EMBL/GenBank/DDBJ whole genome shotgun (WGS) entry which is preliminary data.</text>
</comment>
<dbReference type="AlphaFoldDB" id="X1IJ56"/>
<dbReference type="SUPFAM" id="SSF50118">
    <property type="entry name" value="Cell growth inhibitor/plasmid maintenance toxic component"/>
    <property type="match status" value="1"/>
</dbReference>